<feature type="compositionally biased region" description="Low complexity" evidence="1">
    <location>
        <begin position="235"/>
        <end position="244"/>
    </location>
</feature>
<proteinExistence type="predicted"/>
<feature type="compositionally biased region" description="Polar residues" evidence="1">
    <location>
        <begin position="36"/>
        <end position="45"/>
    </location>
</feature>
<feature type="region of interest" description="Disordered" evidence="1">
    <location>
        <begin position="34"/>
        <end position="119"/>
    </location>
</feature>
<evidence type="ECO:0000259" key="4">
    <source>
        <dbReference type="Pfam" id="PF24053"/>
    </source>
</evidence>
<feature type="domain" description="DUF7356" evidence="4">
    <location>
        <begin position="118"/>
        <end position="220"/>
    </location>
</feature>
<dbReference type="Pfam" id="PF24053">
    <property type="entry name" value="DUF7356"/>
    <property type="match status" value="1"/>
</dbReference>
<protein>
    <recommendedName>
        <fullName evidence="4">DUF7356 domain-containing protein</fullName>
    </recommendedName>
</protein>
<sequence>MGRNGLVMVLLFLFVIVFGQSNAFNYRKLVEKLDPNGSSNANQVSDLYMLDSPSASPPPDEKKPGLSSVKAPRSNDSSNTTPSNVESKGLNNANTNRSSENSSDLELNQGKNQDGKDSKTFAGQSCKGLPICSDHEKTMIACIQDFVNGSDNLSLVVQNEKDVDLKVNITFGTTLNNSLPSIKIPAHGTKEVNITLSGDKSNKVILNAGNGDCELQISQQTLLVNSPPESKDLKNNSNLKNVSDPIDSPAKPKDVDNPVESPTKPKEESNPSKDTKLDSPSEPKKVDDPSKSKSKDVENPSKEVNDPSKSKSKDVNDPSKSKDVNDPSKSKDIVDPSKSKDVIDPSKSKDVNDPSKSKDTGPPSNPQTSVDTPISQNNFLDQLTVYSKRVTPIYGAYLAFLVALIIGGSWALCTFRKRRSGNGVPYQELEMEPTEPSNTVDVETAEGWDHDWDDDWDEDEAIRSSGGGVVTKSISSNGLTSRATKKDGWDADWDD</sequence>
<keyword evidence="2" id="KW-1133">Transmembrane helix</keyword>
<feature type="region of interest" description="Disordered" evidence="1">
    <location>
        <begin position="225"/>
        <end position="374"/>
    </location>
</feature>
<dbReference type="PANTHER" id="PTHR34200:SF2">
    <property type="entry name" value="TRANSMEMBRANE PROTEIN"/>
    <property type="match status" value="1"/>
</dbReference>
<comment type="caution">
    <text evidence="5">The sequence shown here is derived from an EMBL/GenBank/DDBJ whole genome shotgun (WGS) entry which is preliminary data.</text>
</comment>
<evidence type="ECO:0000313" key="5">
    <source>
        <dbReference type="EMBL" id="KAK9070008.1"/>
    </source>
</evidence>
<feature type="transmembrane region" description="Helical" evidence="2">
    <location>
        <begin position="394"/>
        <end position="413"/>
    </location>
</feature>
<feature type="compositionally biased region" description="Basic and acidic residues" evidence="1">
    <location>
        <begin position="263"/>
        <end position="359"/>
    </location>
</feature>
<keyword evidence="3" id="KW-0732">Signal</keyword>
<keyword evidence="2" id="KW-0812">Transmembrane</keyword>
<feature type="chain" id="PRO_5043032406" description="DUF7356 domain-containing protein" evidence="3">
    <location>
        <begin position="24"/>
        <end position="495"/>
    </location>
</feature>
<dbReference type="Proteomes" id="UP001408789">
    <property type="component" value="Unassembled WGS sequence"/>
</dbReference>
<gene>
    <name evidence="5" type="ORF">SSX86_010406</name>
</gene>
<dbReference type="EMBL" id="JBCNJP010000012">
    <property type="protein sequence ID" value="KAK9070008.1"/>
    <property type="molecule type" value="Genomic_DNA"/>
</dbReference>
<accession>A0AAP0DBP9</accession>
<dbReference type="InterPro" id="IPR055780">
    <property type="entry name" value="DUF7356"/>
</dbReference>
<evidence type="ECO:0000313" key="6">
    <source>
        <dbReference type="Proteomes" id="UP001408789"/>
    </source>
</evidence>
<feature type="compositionally biased region" description="Polar residues" evidence="1">
    <location>
        <begin position="472"/>
        <end position="482"/>
    </location>
</feature>
<dbReference type="PANTHER" id="PTHR34200">
    <property type="entry name" value="DENTIN SIALOPHOSPHOPROTEIN-LIKE ISOFORM X1"/>
    <property type="match status" value="1"/>
</dbReference>
<keyword evidence="6" id="KW-1185">Reference proteome</keyword>
<evidence type="ECO:0000256" key="3">
    <source>
        <dbReference type="SAM" id="SignalP"/>
    </source>
</evidence>
<feature type="compositionally biased region" description="Polar residues" evidence="1">
    <location>
        <begin position="74"/>
        <end position="112"/>
    </location>
</feature>
<feature type="compositionally biased region" description="Acidic residues" evidence="1">
    <location>
        <begin position="449"/>
        <end position="460"/>
    </location>
</feature>
<feature type="signal peptide" evidence="3">
    <location>
        <begin position="1"/>
        <end position="23"/>
    </location>
</feature>
<organism evidence="5 6">
    <name type="scientific">Deinandra increscens subsp. villosa</name>
    <dbReference type="NCBI Taxonomy" id="3103831"/>
    <lineage>
        <taxon>Eukaryota</taxon>
        <taxon>Viridiplantae</taxon>
        <taxon>Streptophyta</taxon>
        <taxon>Embryophyta</taxon>
        <taxon>Tracheophyta</taxon>
        <taxon>Spermatophyta</taxon>
        <taxon>Magnoliopsida</taxon>
        <taxon>eudicotyledons</taxon>
        <taxon>Gunneridae</taxon>
        <taxon>Pentapetalae</taxon>
        <taxon>asterids</taxon>
        <taxon>campanulids</taxon>
        <taxon>Asterales</taxon>
        <taxon>Asteraceae</taxon>
        <taxon>Asteroideae</taxon>
        <taxon>Heliantheae alliance</taxon>
        <taxon>Madieae</taxon>
        <taxon>Madiinae</taxon>
        <taxon>Deinandra</taxon>
    </lineage>
</organism>
<keyword evidence="2" id="KW-0472">Membrane</keyword>
<feature type="region of interest" description="Disordered" evidence="1">
    <location>
        <begin position="449"/>
        <end position="495"/>
    </location>
</feature>
<dbReference type="AlphaFoldDB" id="A0AAP0DBP9"/>
<evidence type="ECO:0000256" key="1">
    <source>
        <dbReference type="SAM" id="MobiDB-lite"/>
    </source>
</evidence>
<name>A0AAP0DBP9_9ASTR</name>
<reference evidence="5 6" key="1">
    <citation type="submission" date="2024-04" db="EMBL/GenBank/DDBJ databases">
        <title>The reference genome of an endangered Asteraceae, Deinandra increscens subsp. villosa, native to the Central Coast of California.</title>
        <authorList>
            <person name="Guilliams M."/>
            <person name="Hasenstab-Lehman K."/>
            <person name="Meyer R."/>
            <person name="Mcevoy S."/>
        </authorList>
    </citation>
    <scope>NUCLEOTIDE SEQUENCE [LARGE SCALE GENOMIC DNA]</scope>
    <source>
        <tissue evidence="5">Leaf</tissue>
    </source>
</reference>
<evidence type="ECO:0000256" key="2">
    <source>
        <dbReference type="SAM" id="Phobius"/>
    </source>
</evidence>